<dbReference type="GO" id="GO:0016887">
    <property type="term" value="F:ATP hydrolysis activity"/>
    <property type="evidence" value="ECO:0007669"/>
    <property type="project" value="InterPro"/>
</dbReference>
<dbReference type="SUPFAM" id="SSF54211">
    <property type="entry name" value="Ribosomal protein S5 domain 2-like"/>
    <property type="match status" value="1"/>
</dbReference>
<dbReference type="InterPro" id="IPR020568">
    <property type="entry name" value="Ribosomal_Su5_D2-typ_SF"/>
</dbReference>
<dbReference type="Pfam" id="PF13589">
    <property type="entry name" value="HATPase_c_3"/>
    <property type="match status" value="1"/>
</dbReference>
<dbReference type="GO" id="GO:0030983">
    <property type="term" value="F:mismatched DNA binding"/>
    <property type="evidence" value="ECO:0007669"/>
    <property type="project" value="InterPro"/>
</dbReference>
<dbReference type="GO" id="GO:0006298">
    <property type="term" value="P:mismatch repair"/>
    <property type="evidence" value="ECO:0007669"/>
    <property type="project" value="InterPro"/>
</dbReference>
<dbReference type="PANTHER" id="PTHR10073">
    <property type="entry name" value="DNA MISMATCH REPAIR PROTEIN MLH, PMS, MUTL"/>
    <property type="match status" value="1"/>
</dbReference>
<reference evidence="4" key="1">
    <citation type="journal article" date="2020" name="Stud. Mycol.">
        <title>101 Dothideomycetes genomes: a test case for predicting lifestyles and emergence of pathogens.</title>
        <authorList>
            <person name="Haridas S."/>
            <person name="Albert R."/>
            <person name="Binder M."/>
            <person name="Bloem J."/>
            <person name="Labutti K."/>
            <person name="Salamov A."/>
            <person name="Andreopoulos B."/>
            <person name="Baker S."/>
            <person name="Barry K."/>
            <person name="Bills G."/>
            <person name="Bluhm B."/>
            <person name="Cannon C."/>
            <person name="Castanera R."/>
            <person name="Culley D."/>
            <person name="Daum C."/>
            <person name="Ezra D."/>
            <person name="Gonzalez J."/>
            <person name="Henrissat B."/>
            <person name="Kuo A."/>
            <person name="Liang C."/>
            <person name="Lipzen A."/>
            <person name="Lutzoni F."/>
            <person name="Magnuson J."/>
            <person name="Mondo S."/>
            <person name="Nolan M."/>
            <person name="Ohm R."/>
            <person name="Pangilinan J."/>
            <person name="Park H.-J."/>
            <person name="Ramirez L."/>
            <person name="Alfaro M."/>
            <person name="Sun H."/>
            <person name="Tritt A."/>
            <person name="Yoshinaga Y."/>
            <person name="Zwiers L.-H."/>
            <person name="Turgeon B."/>
            <person name="Goodwin S."/>
            <person name="Spatafora J."/>
            <person name="Crous P."/>
            <person name="Grigoriev I."/>
        </authorList>
    </citation>
    <scope>NUCLEOTIDE SEQUENCE</scope>
    <source>
        <strain evidence="4">CBS 260.36</strain>
    </source>
</reference>
<evidence type="ECO:0000256" key="1">
    <source>
        <dbReference type="ARBA" id="ARBA00006082"/>
    </source>
</evidence>
<dbReference type="SUPFAM" id="SSF55874">
    <property type="entry name" value="ATPase domain of HSP90 chaperone/DNA topoisomerase II/histidine kinase"/>
    <property type="match status" value="1"/>
</dbReference>
<dbReference type="InterPro" id="IPR013507">
    <property type="entry name" value="DNA_mismatch_S5_2-like"/>
</dbReference>
<keyword evidence="5" id="KW-1185">Reference proteome</keyword>
<evidence type="ECO:0000256" key="2">
    <source>
        <dbReference type="ARBA" id="ARBA00022763"/>
    </source>
</evidence>
<dbReference type="InterPro" id="IPR014762">
    <property type="entry name" value="DNA_mismatch_repair_CS"/>
</dbReference>
<protein>
    <recommendedName>
        <fullName evidence="3">DNA mismatch repair protein S5 domain-containing protein</fullName>
    </recommendedName>
</protein>
<dbReference type="Gene3D" id="3.30.565.10">
    <property type="entry name" value="Histidine kinase-like ATPase, C-terminal domain"/>
    <property type="match status" value="1"/>
</dbReference>
<comment type="caution">
    <text evidence="4">The sequence shown here is derived from an EMBL/GenBank/DDBJ whole genome shotgun (WGS) entry which is preliminary data.</text>
</comment>
<sequence length="350" mass="38282">MPVNTQITALPETTIRTLGSTQSLNDSISVVKELIDNALDAGATSISIEVSSNILDIIQVKDNGTGIAPFDRSLVARRHYTSKITNSDDLSQVGGRTLGFRGEALSHIAEMCQDLTVTTRVDGESAGSILHFNRDGSLRSEQPKSHAIGTTVRVEQFLTSYPVRKQIALNNKMEMIKGMRAMCQAYAFARHGMRISFSVLKSTKQSERWLFASRTPDTLKDTAMKVVGHPAAAQCQLVEMQYDTIAMSALLPKPDSDLSVLTSLGQFVSIDGRPLICSRGIGKTLLDEINKNPGWCKVIDRSSKSIFVCLKIACSSPKYDINIDSAKDDVLLENPGTILQILRQSLDLAY</sequence>
<name>A0A9P4J0S8_9PEZI</name>
<gene>
    <name evidence="4" type="ORF">K461DRAFT_257498</name>
</gene>
<dbReference type="InterPro" id="IPR014721">
    <property type="entry name" value="Ribsml_uS5_D2-typ_fold_subgr"/>
</dbReference>
<evidence type="ECO:0000313" key="5">
    <source>
        <dbReference type="Proteomes" id="UP000799439"/>
    </source>
</evidence>
<accession>A0A9P4J0S8</accession>
<keyword evidence="2" id="KW-0227">DNA damage</keyword>
<dbReference type="EMBL" id="ML996087">
    <property type="protein sequence ID" value="KAF2151985.1"/>
    <property type="molecule type" value="Genomic_DNA"/>
</dbReference>
<dbReference type="AlphaFoldDB" id="A0A9P4J0S8"/>
<organism evidence="4 5">
    <name type="scientific">Myriangium duriaei CBS 260.36</name>
    <dbReference type="NCBI Taxonomy" id="1168546"/>
    <lineage>
        <taxon>Eukaryota</taxon>
        <taxon>Fungi</taxon>
        <taxon>Dikarya</taxon>
        <taxon>Ascomycota</taxon>
        <taxon>Pezizomycotina</taxon>
        <taxon>Dothideomycetes</taxon>
        <taxon>Dothideomycetidae</taxon>
        <taxon>Myriangiales</taxon>
        <taxon>Myriangiaceae</taxon>
        <taxon>Myriangium</taxon>
    </lineage>
</organism>
<dbReference type="Gene3D" id="3.30.230.10">
    <property type="match status" value="1"/>
</dbReference>
<dbReference type="InterPro" id="IPR038973">
    <property type="entry name" value="MutL/Mlh/Pms-like"/>
</dbReference>
<feature type="domain" description="DNA mismatch repair protein S5" evidence="3">
    <location>
        <begin position="223"/>
        <end position="347"/>
    </location>
</feature>
<dbReference type="PANTHER" id="PTHR10073:SF41">
    <property type="entry name" value="MISMATCH REPAIR PROTEIN, PUTATIVE (AFU_ORTHOLOGUE AFUA_8G05820)-RELATED"/>
    <property type="match status" value="1"/>
</dbReference>
<dbReference type="FunFam" id="3.30.565.10:FF:000017">
    <property type="entry name" value="PMS1 homolog 1, mismatch repair system component"/>
    <property type="match status" value="1"/>
</dbReference>
<evidence type="ECO:0000259" key="3">
    <source>
        <dbReference type="SMART" id="SM01340"/>
    </source>
</evidence>
<dbReference type="SMART" id="SM01340">
    <property type="entry name" value="DNA_mis_repair"/>
    <property type="match status" value="1"/>
</dbReference>
<dbReference type="OrthoDB" id="10263226at2759"/>
<feature type="non-terminal residue" evidence="4">
    <location>
        <position position="350"/>
    </location>
</feature>
<dbReference type="InterPro" id="IPR036890">
    <property type="entry name" value="HATPase_C_sf"/>
</dbReference>
<comment type="similarity">
    <text evidence="1">Belongs to the DNA mismatch repair MutL/HexB family.</text>
</comment>
<dbReference type="GO" id="GO:0032389">
    <property type="term" value="C:MutLalpha complex"/>
    <property type="evidence" value="ECO:0007669"/>
    <property type="project" value="TreeGrafter"/>
</dbReference>
<dbReference type="PROSITE" id="PS00058">
    <property type="entry name" value="DNA_MISMATCH_REPAIR_1"/>
    <property type="match status" value="1"/>
</dbReference>
<dbReference type="Proteomes" id="UP000799439">
    <property type="component" value="Unassembled WGS sequence"/>
</dbReference>
<dbReference type="GO" id="GO:0005524">
    <property type="term" value="F:ATP binding"/>
    <property type="evidence" value="ECO:0007669"/>
    <property type="project" value="InterPro"/>
</dbReference>
<evidence type="ECO:0000313" key="4">
    <source>
        <dbReference type="EMBL" id="KAF2151985.1"/>
    </source>
</evidence>
<dbReference type="GO" id="GO:0140664">
    <property type="term" value="F:ATP-dependent DNA damage sensor activity"/>
    <property type="evidence" value="ECO:0007669"/>
    <property type="project" value="InterPro"/>
</dbReference>
<dbReference type="NCBIfam" id="TIGR00585">
    <property type="entry name" value="mutl"/>
    <property type="match status" value="1"/>
</dbReference>
<proteinExistence type="inferred from homology"/>
<dbReference type="GO" id="GO:0061982">
    <property type="term" value="P:meiosis I cell cycle process"/>
    <property type="evidence" value="ECO:0007669"/>
    <property type="project" value="UniProtKB-ARBA"/>
</dbReference>
<dbReference type="InterPro" id="IPR002099">
    <property type="entry name" value="MutL/Mlh/PMS"/>
</dbReference>